<evidence type="ECO:0000256" key="1">
    <source>
        <dbReference type="ARBA" id="ARBA00006969"/>
    </source>
</evidence>
<dbReference type="EMBL" id="JACHED010000002">
    <property type="protein sequence ID" value="MBB6497188.1"/>
    <property type="molecule type" value="Genomic_DNA"/>
</dbReference>
<dbReference type="PIRSF" id="PIRSF016725">
    <property type="entry name" value="UCP016725"/>
    <property type="match status" value="1"/>
</dbReference>
<name>A0A2L1C913_METMI</name>
<dbReference type="InterPro" id="IPR029063">
    <property type="entry name" value="SAM-dependent_MTases_sf"/>
</dbReference>
<evidence type="ECO:0000313" key="3">
    <source>
        <dbReference type="EMBL" id="AVB75845.1"/>
    </source>
</evidence>
<dbReference type="GeneID" id="36101521"/>
<reference evidence="3" key="2">
    <citation type="submission" date="2018-02" db="EMBL/GenBank/DDBJ databases">
        <title>Complete genome sequence of the Methanococcus maripaludis type strain JJ (DSM 2067), a model for selenoprotein synthesis in Archaea.</title>
        <authorList>
            <person name="Poehlein A."/>
            <person name="Heym D."/>
            <person name="Quitzke V."/>
            <person name="Fersch J."/>
            <person name="Daniel R."/>
            <person name="Rother M."/>
        </authorList>
    </citation>
    <scope>NUCLEOTIDE SEQUENCE [LARGE SCALE GENOMIC DNA]</scope>
    <source>
        <strain evidence="3">DSM 2067</strain>
    </source>
</reference>
<dbReference type="AlphaFoldDB" id="A0A2L1C913"/>
<proteinExistence type="inferred from homology"/>
<dbReference type="Proteomes" id="UP000567099">
    <property type="component" value="Unassembled WGS sequence"/>
</dbReference>
<evidence type="ECO:0000313" key="6">
    <source>
        <dbReference type="Proteomes" id="UP000239462"/>
    </source>
</evidence>
<protein>
    <recommendedName>
        <fullName evidence="2">UPF0146 protein HNP94_001262</fullName>
    </recommendedName>
</protein>
<dbReference type="NCBIfam" id="NF003165">
    <property type="entry name" value="PRK04148.1"/>
    <property type="match status" value="1"/>
</dbReference>
<evidence type="ECO:0000313" key="8">
    <source>
        <dbReference type="Proteomes" id="UP000590564"/>
    </source>
</evidence>
<dbReference type="EMBL" id="CP026606">
    <property type="protein sequence ID" value="AVB75845.1"/>
    <property type="molecule type" value="Genomic_DNA"/>
</dbReference>
<dbReference type="HAMAP" id="MF_00341">
    <property type="entry name" value="UPF0146"/>
    <property type="match status" value="1"/>
</dbReference>
<evidence type="ECO:0000313" key="5">
    <source>
        <dbReference type="EMBL" id="MBB6497188.1"/>
    </source>
</evidence>
<organism evidence="3 6">
    <name type="scientific">Methanococcus maripaludis</name>
    <name type="common">Methanococcus deltae</name>
    <dbReference type="NCBI Taxonomy" id="39152"/>
    <lineage>
        <taxon>Archaea</taxon>
        <taxon>Methanobacteriati</taxon>
        <taxon>Methanobacteriota</taxon>
        <taxon>Methanomada group</taxon>
        <taxon>Methanococci</taxon>
        <taxon>Methanococcales</taxon>
        <taxon>Methanococcaceae</taxon>
        <taxon>Methanococcus</taxon>
    </lineage>
</organism>
<evidence type="ECO:0000313" key="4">
    <source>
        <dbReference type="EMBL" id="MBA2864262.1"/>
    </source>
</evidence>
<gene>
    <name evidence="4" type="ORF">HNP94_001262</name>
    <name evidence="5" type="ORF">HNP96_001229</name>
    <name evidence="3" type="ORF">MMJJ_04280</name>
</gene>
<dbReference type="RefSeq" id="WP_104837471.1">
    <property type="nucleotide sequence ID" value="NZ_CP026606.1"/>
</dbReference>
<evidence type="ECO:0000313" key="7">
    <source>
        <dbReference type="Proteomes" id="UP000567099"/>
    </source>
</evidence>
<evidence type="ECO:0000256" key="2">
    <source>
        <dbReference type="HAMAP-Rule" id="MF_00341"/>
    </source>
</evidence>
<dbReference type="InterPro" id="IPR005353">
    <property type="entry name" value="UPF0146"/>
</dbReference>
<dbReference type="Pfam" id="PF03686">
    <property type="entry name" value="UPF0146"/>
    <property type="match status" value="1"/>
</dbReference>
<reference evidence="6" key="1">
    <citation type="journal article" date="2018" name="Genome Announc.">
        <title>Complete Genome Sequence of the Methanococcus maripaludis Type Strain JJ (DSM 2067), a Model for Selenoprotein Synthesis in Archaea.</title>
        <authorList>
            <person name="Poehlein A."/>
            <person name="Heym D."/>
            <person name="Quitzke V."/>
            <person name="Fersch J."/>
            <person name="Daniel R."/>
            <person name="Rother M."/>
        </authorList>
    </citation>
    <scope>NUCLEOTIDE SEQUENCE [LARGE SCALE GENOMIC DNA]</scope>
    <source>
        <strain evidence="6">DSM 2067</strain>
    </source>
</reference>
<dbReference type="EMBL" id="JACDUO010000001">
    <property type="protein sequence ID" value="MBA2864262.1"/>
    <property type="molecule type" value="Genomic_DNA"/>
</dbReference>
<dbReference type="KEGG" id="mmad:MMJJ_04280"/>
<reference evidence="5 8" key="3">
    <citation type="submission" date="2020-08" db="EMBL/GenBank/DDBJ databases">
        <title>Genomic Encyclopedia of Type Strains, Phase IV (KMG-V): Genome sequencing to study the core and pangenomes of soil and plant-associated prokaryotes.</title>
        <authorList>
            <person name="Whitman W."/>
        </authorList>
    </citation>
    <scope>NUCLEOTIDE SEQUENCE [LARGE SCALE GENOMIC DNA]</scope>
    <source>
        <strain evidence="4 7">C13</strain>
        <strain evidence="5 8">D1</strain>
    </source>
</reference>
<comment type="similarity">
    <text evidence="1 2">Belongs to the UPF0146 family.</text>
</comment>
<dbReference type="Proteomes" id="UP000239462">
    <property type="component" value="Chromosome"/>
</dbReference>
<sequence length="137" mass="15859">MDTVFKYIDENYQNLKNNKLKIAELGIGFYFNNAQKLKDSGFDVIVIDINKNSVLDAKNNGLNAFYDDLFEPNFEIYKNIGLIYSFRPPRDLQPFILKIAKKLNCDLIIKALSGEEPIEELKLVNYQGKPIYVWKGD</sequence>
<dbReference type="Proteomes" id="UP000590564">
    <property type="component" value="Unassembled WGS sequence"/>
</dbReference>
<dbReference type="Gene3D" id="3.40.50.150">
    <property type="entry name" value="Vaccinia Virus protein VP39"/>
    <property type="match status" value="1"/>
</dbReference>
<accession>A0A2L1C913</accession>